<dbReference type="PANTHER" id="PTHR31744:SF221">
    <property type="entry name" value="NAC DOMAIN-CONTAINING PROTEIN 43-LIKE"/>
    <property type="match status" value="1"/>
</dbReference>
<keyword evidence="2" id="KW-0804">Transcription</keyword>
<keyword evidence="3" id="KW-0539">Nucleus</keyword>
<feature type="domain" description="NAC" evidence="4">
    <location>
        <begin position="41"/>
        <end position="194"/>
    </location>
</feature>
<organism evidence="5 6">
    <name type="scientific">Sphagnum jensenii</name>
    <dbReference type="NCBI Taxonomy" id="128206"/>
    <lineage>
        <taxon>Eukaryota</taxon>
        <taxon>Viridiplantae</taxon>
        <taxon>Streptophyta</taxon>
        <taxon>Embryophyta</taxon>
        <taxon>Bryophyta</taxon>
        <taxon>Sphagnophytina</taxon>
        <taxon>Sphagnopsida</taxon>
        <taxon>Sphagnales</taxon>
        <taxon>Sphagnaceae</taxon>
        <taxon>Sphagnum</taxon>
    </lineage>
</organism>
<keyword evidence="6" id="KW-1185">Reference proteome</keyword>
<evidence type="ECO:0000259" key="4">
    <source>
        <dbReference type="PROSITE" id="PS51005"/>
    </source>
</evidence>
<dbReference type="Proteomes" id="UP001497522">
    <property type="component" value="Chromosome 15"/>
</dbReference>
<dbReference type="PROSITE" id="PS51005">
    <property type="entry name" value="NAC"/>
    <property type="match status" value="1"/>
</dbReference>
<dbReference type="Pfam" id="PF02365">
    <property type="entry name" value="NAM"/>
    <property type="match status" value="1"/>
</dbReference>
<evidence type="ECO:0000256" key="1">
    <source>
        <dbReference type="ARBA" id="ARBA00023015"/>
    </source>
</evidence>
<dbReference type="Gene3D" id="2.170.150.80">
    <property type="entry name" value="NAC domain"/>
    <property type="match status" value="1"/>
</dbReference>
<evidence type="ECO:0000256" key="3">
    <source>
        <dbReference type="ARBA" id="ARBA00023242"/>
    </source>
</evidence>
<proteinExistence type="predicted"/>
<evidence type="ECO:0000313" key="5">
    <source>
        <dbReference type="EMBL" id="CAK9865217.1"/>
    </source>
</evidence>
<protein>
    <recommendedName>
        <fullName evidence="4">NAC domain-containing protein</fullName>
    </recommendedName>
</protein>
<dbReference type="InterPro" id="IPR003441">
    <property type="entry name" value="NAC-dom"/>
</dbReference>
<dbReference type="PANTHER" id="PTHR31744">
    <property type="entry name" value="PROTEIN CUP-SHAPED COTYLEDON 2-RELATED"/>
    <property type="match status" value="1"/>
</dbReference>
<dbReference type="SUPFAM" id="SSF101941">
    <property type="entry name" value="NAC domain"/>
    <property type="match status" value="1"/>
</dbReference>
<dbReference type="InterPro" id="IPR036093">
    <property type="entry name" value="NAC_dom_sf"/>
</dbReference>
<evidence type="ECO:0000313" key="6">
    <source>
        <dbReference type="Proteomes" id="UP001497522"/>
    </source>
</evidence>
<evidence type="ECO:0000256" key="2">
    <source>
        <dbReference type="ARBA" id="ARBA00023163"/>
    </source>
</evidence>
<sequence>MYPSIYVALIILSPPPCILVYLSTADGVDFFTMTHSPTTRVPVGFRFHPTDEELVGYYLPKKVAAKQIDLDLIKELDLYKLEPWDLQDLCKTPDTNEKQADYYFFSRKDKKYPTGNRANRATIAGFWKATGRDKPICSKVQQLIGMRKTLVFYKGRAPHGNKTDWIMHEFRLDDGPRMPAHDDGGWVVCRVFKKTKNFKMKSDERAASFEGQFGMMPEIMSSPEILSGAGSSYPVPNNPLVHCKQETNLVTSYNVSCHDSFNAHLAQLAGMSQLEAGNHAMPLSSAGFKGLVQGRNLTRKDMGGFFSEQYALENDHNSPSFFTAAARCNENNNPAEDIGLPALDDWGTLCESTAGKADLRFPTTARGDQSLGDVHILLQLKRQISDLYSPNCEQLDPWNFNQMYQK</sequence>
<name>A0ABP1AS74_9BRYO</name>
<dbReference type="EMBL" id="OZ023716">
    <property type="protein sequence ID" value="CAK9865217.1"/>
    <property type="molecule type" value="Genomic_DNA"/>
</dbReference>
<gene>
    <name evidence="5" type="ORF">CSSPJE1EN2_LOCUS8212</name>
</gene>
<keyword evidence="1" id="KW-0805">Transcription regulation</keyword>
<accession>A0ABP1AS74</accession>
<reference evidence="5" key="1">
    <citation type="submission" date="2024-03" db="EMBL/GenBank/DDBJ databases">
        <authorList>
            <consortium name="ELIXIR-Norway"/>
            <consortium name="Elixir Norway"/>
        </authorList>
    </citation>
    <scope>NUCLEOTIDE SEQUENCE</scope>
</reference>